<dbReference type="InterPro" id="IPR002935">
    <property type="entry name" value="SAM_O-MeTrfase"/>
</dbReference>
<keyword evidence="1 4" id="KW-0489">Methyltransferase</keyword>
<organism evidence="4 5">
    <name type="scientific">Planifilum fulgidum</name>
    <dbReference type="NCBI Taxonomy" id="201973"/>
    <lineage>
        <taxon>Bacteria</taxon>
        <taxon>Bacillati</taxon>
        <taxon>Bacillota</taxon>
        <taxon>Bacilli</taxon>
        <taxon>Bacillales</taxon>
        <taxon>Thermoactinomycetaceae</taxon>
        <taxon>Planifilum</taxon>
    </lineage>
</organism>
<gene>
    <name evidence="4" type="ORF">SAMN04488025_10292</name>
</gene>
<dbReference type="Pfam" id="PF01596">
    <property type="entry name" value="Methyltransf_3"/>
    <property type="match status" value="1"/>
</dbReference>
<keyword evidence="3" id="KW-0949">S-adenosyl-L-methionine</keyword>
<evidence type="ECO:0000313" key="5">
    <source>
        <dbReference type="Proteomes" id="UP000198661"/>
    </source>
</evidence>
<reference evidence="4 5" key="1">
    <citation type="submission" date="2016-10" db="EMBL/GenBank/DDBJ databases">
        <authorList>
            <person name="de Groot N.N."/>
        </authorList>
    </citation>
    <scope>NUCLEOTIDE SEQUENCE [LARGE SCALE GENOMIC DNA]</scope>
    <source>
        <strain evidence="4 5">DSM 44945</strain>
    </source>
</reference>
<keyword evidence="5" id="KW-1185">Reference proteome</keyword>
<keyword evidence="2 4" id="KW-0808">Transferase</keyword>
<dbReference type="GO" id="GO:0032259">
    <property type="term" value="P:methylation"/>
    <property type="evidence" value="ECO:0007669"/>
    <property type="project" value="UniProtKB-KW"/>
</dbReference>
<dbReference type="AlphaFoldDB" id="A0A1I2KQG6"/>
<dbReference type="GO" id="GO:0008171">
    <property type="term" value="F:O-methyltransferase activity"/>
    <property type="evidence" value="ECO:0007669"/>
    <property type="project" value="InterPro"/>
</dbReference>
<dbReference type="Proteomes" id="UP000198661">
    <property type="component" value="Unassembled WGS sequence"/>
</dbReference>
<proteinExistence type="predicted"/>
<dbReference type="InterPro" id="IPR050362">
    <property type="entry name" value="Cation-dep_OMT"/>
</dbReference>
<dbReference type="GO" id="GO:0008757">
    <property type="term" value="F:S-adenosylmethionine-dependent methyltransferase activity"/>
    <property type="evidence" value="ECO:0007669"/>
    <property type="project" value="TreeGrafter"/>
</dbReference>
<protein>
    <submittedName>
        <fullName evidence="4">Predicted O-methyltransferase YrrM</fullName>
    </submittedName>
</protein>
<sequence>MDQVRYIRSLFAREDEVLRSIEGGLAERKMPQISVPPETGKTLYLLAKICSARRILEIGALGGYSTIWLARALPPGGRLISLELKEEHASFARENANRAGVGKQVEFRVGDATELLAALENEGASFDFVFIDADKERYVDYLERSIRLARTGAVICADNALRGGRVCDESDRRPSTEAIRRFNEALSRDPRLESMLVPVGDGLAVARVR</sequence>
<evidence type="ECO:0000256" key="3">
    <source>
        <dbReference type="ARBA" id="ARBA00022691"/>
    </source>
</evidence>
<dbReference type="PANTHER" id="PTHR10509:SF14">
    <property type="entry name" value="CAFFEOYL-COA O-METHYLTRANSFERASE 3-RELATED"/>
    <property type="match status" value="1"/>
</dbReference>
<dbReference type="CDD" id="cd02440">
    <property type="entry name" value="AdoMet_MTases"/>
    <property type="match status" value="1"/>
</dbReference>
<evidence type="ECO:0000256" key="2">
    <source>
        <dbReference type="ARBA" id="ARBA00022679"/>
    </source>
</evidence>
<dbReference type="STRING" id="201973.SAMN04488025_10292"/>
<accession>A0A1I2KQG6</accession>
<dbReference type="PANTHER" id="PTHR10509">
    <property type="entry name" value="O-METHYLTRANSFERASE-RELATED"/>
    <property type="match status" value="1"/>
</dbReference>
<evidence type="ECO:0000313" key="4">
    <source>
        <dbReference type="EMBL" id="SFF67136.1"/>
    </source>
</evidence>
<dbReference type="InterPro" id="IPR029063">
    <property type="entry name" value="SAM-dependent_MTases_sf"/>
</dbReference>
<dbReference type="Gene3D" id="3.40.50.150">
    <property type="entry name" value="Vaccinia Virus protein VP39"/>
    <property type="match status" value="1"/>
</dbReference>
<dbReference type="RefSeq" id="WP_092035535.1">
    <property type="nucleotide sequence ID" value="NZ_FOOK01000002.1"/>
</dbReference>
<dbReference type="SUPFAM" id="SSF53335">
    <property type="entry name" value="S-adenosyl-L-methionine-dependent methyltransferases"/>
    <property type="match status" value="1"/>
</dbReference>
<evidence type="ECO:0000256" key="1">
    <source>
        <dbReference type="ARBA" id="ARBA00022603"/>
    </source>
</evidence>
<dbReference type="EMBL" id="FOOK01000002">
    <property type="protein sequence ID" value="SFF67136.1"/>
    <property type="molecule type" value="Genomic_DNA"/>
</dbReference>
<name>A0A1I2KQG6_9BACL</name>
<dbReference type="PROSITE" id="PS51682">
    <property type="entry name" value="SAM_OMT_I"/>
    <property type="match status" value="1"/>
</dbReference>
<dbReference type="OrthoDB" id="9799672at2"/>